<reference evidence="3" key="1">
    <citation type="journal article" date="2019" name="Sci. Rep.">
        <title>Draft genome of Tanacetum cinerariifolium, the natural source of mosquito coil.</title>
        <authorList>
            <person name="Yamashiro T."/>
            <person name="Shiraishi A."/>
            <person name="Satake H."/>
            <person name="Nakayama K."/>
        </authorList>
    </citation>
    <scope>NUCLEOTIDE SEQUENCE</scope>
</reference>
<protein>
    <submittedName>
        <fullName evidence="3">Retrovirus-related Pol polyprotein from transposon TNT 1-94</fullName>
    </submittedName>
</protein>
<dbReference type="SUPFAM" id="SSF53098">
    <property type="entry name" value="Ribonuclease H-like"/>
    <property type="match status" value="1"/>
</dbReference>
<accession>A0A699H484</accession>
<evidence type="ECO:0000313" key="3">
    <source>
        <dbReference type="EMBL" id="GEW97902.1"/>
    </source>
</evidence>
<feature type="domain" description="Integrase catalytic" evidence="2">
    <location>
        <begin position="483"/>
        <end position="649"/>
    </location>
</feature>
<evidence type="ECO:0000256" key="1">
    <source>
        <dbReference type="SAM" id="MobiDB-lite"/>
    </source>
</evidence>
<proteinExistence type="predicted"/>
<feature type="region of interest" description="Disordered" evidence="1">
    <location>
        <begin position="52"/>
        <end position="91"/>
    </location>
</feature>
<dbReference type="GO" id="GO:0015074">
    <property type="term" value="P:DNA integration"/>
    <property type="evidence" value="ECO:0007669"/>
    <property type="project" value="InterPro"/>
</dbReference>
<sequence>MALRLYMCFTSHSSQAQGSSSYTDELMFLFFDNQSSTSQLDKEDLEKINQDDLEEMDLNGRSTRNSGNMSSDAGNARYRGRVSGKRPAKEEDAQALLDEALKEKEDLKAKFEKFETSSKNLTKLLDSQISAKVKTSRGYDSQFNEKEVLDIKEEEVIKTVFDNRSSDEENNVANDRFQKGKGYHVVPSPLTRNYMPPKHDLTFAGLNDSIYQFKISKAVISLAKDEKDAPETSIACVEKPKEDRSSAALIEDLETDSDDDNIFTPESIPAEIDFMKAGESVKDVKPIEYVKHVKSTTPVKTSKQTKKSKNFSSSLKVDRKSWNGKMTQKLGLSFGFTKKACFVCGSLSHLIKDCTFHEDRMDKKSVLPTNVGKGIGHTESRPGHPQQALKNNKIVDSGCSRHMQGTKSILLIIKRFMMEVLFLLAQVEDMMLGYVNFQTIHKLVRGNLVKGLPSKIFNNDHSCAACQKGKQHKATCKAKLVSSIIQPLQMLHMDLFGLTSIMSINHKKCCLVVTDDFSRFSWVFFLATKDETSKVFKPFITTIENQINKKVKVITCDNGTKFKNRNLDEFCGMKGIKKEYRNARTPQQKEVIERKNMTLIEEARTMLADSLLPITFWAEAVNTACYVLNRALVTKTQNKTPYELLNGRAPRLDFMRPFGCHDTILNTLDPLGKFEGKAGEGFLVGYSVTSKAFRVFNTKTIKVKENLHVRFLENKPNVAETRLNWCFDIDSLTNSMNYIPVSAGNQTDKNAGTQDTNGNAGTQDTIDAGKEVSDQQYIVLPLWSSISSIYQSLDDKLKDDIEKEASDAANALRKEFEQGCMDQRGVTQAGSTNSFNTVSNPVNAASTSETFSAGRLSSPHPDAFIPVNTLLHVDQDNSQIHDLEETA</sequence>
<dbReference type="PANTHER" id="PTHR42648">
    <property type="entry name" value="TRANSPOSASE, PUTATIVE-RELATED"/>
    <property type="match status" value="1"/>
</dbReference>
<evidence type="ECO:0000259" key="2">
    <source>
        <dbReference type="PROSITE" id="PS50994"/>
    </source>
</evidence>
<dbReference type="AlphaFoldDB" id="A0A699H484"/>
<dbReference type="InterPro" id="IPR039537">
    <property type="entry name" value="Retrotran_Ty1/copia-like"/>
</dbReference>
<dbReference type="InterPro" id="IPR057670">
    <property type="entry name" value="SH3_retrovirus"/>
</dbReference>
<dbReference type="PANTHER" id="PTHR42648:SF32">
    <property type="entry name" value="RIBONUCLEASE H-LIKE DOMAIN, GAG-PRE-INTEGRASE DOMAIN PROTEIN-RELATED"/>
    <property type="match status" value="1"/>
</dbReference>
<dbReference type="InterPro" id="IPR012337">
    <property type="entry name" value="RNaseH-like_sf"/>
</dbReference>
<organism evidence="3">
    <name type="scientific">Tanacetum cinerariifolium</name>
    <name type="common">Dalmatian daisy</name>
    <name type="synonym">Chrysanthemum cinerariifolium</name>
    <dbReference type="NCBI Taxonomy" id="118510"/>
    <lineage>
        <taxon>Eukaryota</taxon>
        <taxon>Viridiplantae</taxon>
        <taxon>Streptophyta</taxon>
        <taxon>Embryophyta</taxon>
        <taxon>Tracheophyta</taxon>
        <taxon>Spermatophyta</taxon>
        <taxon>Magnoliopsida</taxon>
        <taxon>eudicotyledons</taxon>
        <taxon>Gunneridae</taxon>
        <taxon>Pentapetalae</taxon>
        <taxon>asterids</taxon>
        <taxon>campanulids</taxon>
        <taxon>Asterales</taxon>
        <taxon>Asteraceae</taxon>
        <taxon>Asteroideae</taxon>
        <taxon>Anthemideae</taxon>
        <taxon>Anthemidinae</taxon>
        <taxon>Tanacetum</taxon>
    </lineage>
</organism>
<evidence type="ECO:0000313" key="4">
    <source>
        <dbReference type="EMBL" id="GEW98200.1"/>
    </source>
</evidence>
<dbReference type="InterPro" id="IPR036397">
    <property type="entry name" value="RNaseH_sf"/>
</dbReference>
<comment type="caution">
    <text evidence="3">The sequence shown here is derived from an EMBL/GenBank/DDBJ whole genome shotgun (WGS) entry which is preliminary data.</text>
</comment>
<feature type="region of interest" description="Disordered" evidence="1">
    <location>
        <begin position="367"/>
        <end position="389"/>
    </location>
</feature>
<dbReference type="Pfam" id="PF25597">
    <property type="entry name" value="SH3_retrovirus"/>
    <property type="match status" value="1"/>
</dbReference>
<dbReference type="EMBL" id="BKCJ010083280">
    <property type="protein sequence ID" value="GEW97902.1"/>
    <property type="molecule type" value="Genomic_DNA"/>
</dbReference>
<dbReference type="Pfam" id="PF00665">
    <property type="entry name" value="rve"/>
    <property type="match status" value="1"/>
</dbReference>
<dbReference type="EMBL" id="BKCJ010083435">
    <property type="protein sequence ID" value="GEW98200.1"/>
    <property type="molecule type" value="Genomic_DNA"/>
</dbReference>
<dbReference type="GO" id="GO:0003676">
    <property type="term" value="F:nucleic acid binding"/>
    <property type="evidence" value="ECO:0007669"/>
    <property type="project" value="InterPro"/>
</dbReference>
<gene>
    <name evidence="3" type="ORF">Tci_269878</name>
    <name evidence="4" type="ORF">Tci_270176</name>
</gene>
<name>A0A699H484_TANCI</name>
<dbReference type="Gene3D" id="3.30.420.10">
    <property type="entry name" value="Ribonuclease H-like superfamily/Ribonuclease H"/>
    <property type="match status" value="1"/>
</dbReference>
<dbReference type="PROSITE" id="PS50994">
    <property type="entry name" value="INTEGRASE"/>
    <property type="match status" value="1"/>
</dbReference>
<feature type="compositionally biased region" description="Polar residues" evidence="1">
    <location>
        <begin position="60"/>
        <end position="73"/>
    </location>
</feature>
<dbReference type="InterPro" id="IPR001584">
    <property type="entry name" value="Integrase_cat-core"/>
</dbReference>